<reference evidence="4 5" key="1">
    <citation type="journal article" date="2018" name="J. Allergy Clin. Immunol.">
        <title>High-quality assembly of Dermatophagoides pteronyssinus genome and transcriptome reveals a wide range of novel allergens.</title>
        <authorList>
            <person name="Liu X.Y."/>
            <person name="Yang K.Y."/>
            <person name="Wang M.Q."/>
            <person name="Kwok J.S."/>
            <person name="Zeng X."/>
            <person name="Yang Z."/>
            <person name="Xiao X.J."/>
            <person name="Lau C.P."/>
            <person name="Li Y."/>
            <person name="Huang Z.M."/>
            <person name="Ba J.G."/>
            <person name="Yim A.K."/>
            <person name="Ouyang C.Y."/>
            <person name="Ngai S.M."/>
            <person name="Chan T.F."/>
            <person name="Leung E.L."/>
            <person name="Liu L."/>
            <person name="Liu Z.G."/>
            <person name="Tsui S.K."/>
        </authorList>
    </citation>
    <scope>NUCLEOTIDE SEQUENCE [LARGE SCALE GENOMIC DNA]</scope>
    <source>
        <strain evidence="4">Derp</strain>
    </source>
</reference>
<dbReference type="Gene3D" id="3.40.50.300">
    <property type="entry name" value="P-loop containing nucleotide triphosphate hydrolases"/>
    <property type="match status" value="5"/>
</dbReference>
<feature type="region of interest" description="Disordered" evidence="2">
    <location>
        <begin position="3358"/>
        <end position="3379"/>
    </location>
</feature>
<dbReference type="Gene3D" id="1.20.58.1120">
    <property type="match status" value="1"/>
</dbReference>
<dbReference type="InterPro" id="IPR035699">
    <property type="entry name" value="AAA_6"/>
</dbReference>
<feature type="domain" description="AAA+ ATPase" evidence="3">
    <location>
        <begin position="1461"/>
        <end position="1611"/>
    </location>
</feature>
<dbReference type="InterPro" id="IPR026983">
    <property type="entry name" value="DHC"/>
</dbReference>
<dbReference type="Pfam" id="PF12777">
    <property type="entry name" value="MT"/>
    <property type="match status" value="1"/>
</dbReference>
<dbReference type="Gene3D" id="6.10.140.1060">
    <property type="match status" value="1"/>
</dbReference>
<evidence type="ECO:0000313" key="4">
    <source>
        <dbReference type="EMBL" id="KAH9425496.1"/>
    </source>
</evidence>
<dbReference type="Pfam" id="PF12774">
    <property type="entry name" value="AAA_6"/>
    <property type="match status" value="1"/>
</dbReference>
<dbReference type="SUPFAM" id="SSF90257">
    <property type="entry name" value="Myosin rod fragments"/>
    <property type="match status" value="1"/>
</dbReference>
<dbReference type="InterPro" id="IPR035706">
    <property type="entry name" value="AAA_9"/>
</dbReference>
<dbReference type="Pfam" id="PF18198">
    <property type="entry name" value="AAA_lid_11"/>
    <property type="match status" value="1"/>
</dbReference>
<dbReference type="InterPro" id="IPR013602">
    <property type="entry name" value="Dynein_heavy_linker"/>
</dbReference>
<dbReference type="PANTHER" id="PTHR45703">
    <property type="entry name" value="DYNEIN HEAVY CHAIN"/>
    <property type="match status" value="1"/>
</dbReference>
<dbReference type="InterPro" id="IPR027417">
    <property type="entry name" value="P-loop_NTPase"/>
</dbReference>
<dbReference type="Proteomes" id="UP000887458">
    <property type="component" value="Unassembled WGS sequence"/>
</dbReference>
<dbReference type="SUPFAM" id="SSF52540">
    <property type="entry name" value="P-loop containing nucleoside triphosphate hydrolases"/>
    <property type="match status" value="4"/>
</dbReference>
<dbReference type="InterPro" id="IPR041228">
    <property type="entry name" value="Dynein_C"/>
</dbReference>
<dbReference type="EMBL" id="NJHN03000018">
    <property type="protein sequence ID" value="KAH9425496.1"/>
    <property type="molecule type" value="Genomic_DNA"/>
</dbReference>
<dbReference type="Gene3D" id="3.10.490.20">
    <property type="match status" value="1"/>
</dbReference>
<dbReference type="InterPro" id="IPR042219">
    <property type="entry name" value="AAA_lid_11_sf"/>
</dbReference>
<feature type="region of interest" description="Disordered" evidence="2">
    <location>
        <begin position="3460"/>
        <end position="3486"/>
    </location>
</feature>
<sequence>MEFYGQKISKNKSNNNNDESSLLLLMIRDINLLDERTEFLRKLSEWSETLLEYPTQSSSSDLDGNLSSQSSDDDDDDGEIEEDDDDEEKQERQIGRELNQMAMKIITLKQRQQLLSNIVANIPLMFRDVNDLNMYRINMTETSQMLDSESIQLFHRWTTNISKNIHYDLTKQCIIIDQRTQRPRITLSPYLEKFAQNIRQLRQYHFIIPDDIDRMESNISLYIDFVSDLRKIIRFYMTVAEQILPSQRPMLIDKARSFTTLLESNQQLTWSHGIDAISKWINELKKFMLEFQQQNKQLQQLHLKILETIKWMIDISLTQWDRFIEKIRLIIGEVSSTSTNQSYQNTYVWRKHWDYQLYKILEYYFNQSMMIRINNRRQTNKQSAIMNRMKTAKQLNRSATTTNNDKDDEEMIIMFNNVDQDLLQWERMNLQISNQDNIIELQFHSSGFVVYEPSFEKLKQLLFERFQRFIRYPSTFRAFVDWSLDTKINPSLSSIDNSMQANKNIAKAPRTLFHNIYYRNATKFQNIYHKVFDAIDELIRIRQQFIQWTAIYNVIRMIKSNNYVHHHHVDDNVYNDNEKESSTTTTKKSTIFNCKTLEDYQYNLRLIKNLSKKFSNKYSMINEIQCDYSNFIINIIPIKMFIEWLFNESEIVLLHSIRDQCHLDLNQIEQICRQNIDQLKHCPTNIDELIEFDQTITKQLDKIHSKLTIDTVTLREKIHFFRSWSSSSTTTTAINDQSLDLINRFDQLKLIINEFDNIFNNRLELLTDYREQLQTKIAIELNRLQEEIDNFLQRWIELSDNIKQTPEIINDFQINSNQLVGKMKELSKSCEYFQLEQPRSFESMNKINNEIQELYEKFHIIYEFEKGLQQYQEMEWIVCRNKLTKINQYINDWLEQHHPTTLSNDNHNNNDGYLQSYIERWKKFLQTIEICRGDNYQSLHWNQFLRNILNLTDINYENLKLSDLWSKQEKLLENRSEILDINKRAYNDNLLRDALNDLNQFALNGQFILYPYRMKNNIEIMLIKDWYQCFNQISDCFLLIQTIRNMDNDEISDEYLQQYQEWETKLVQFEQLVLLLNSIQRKWISLEPIYNDHHHGSSSSSTLSSSFFHDLTFVRYSNDFQELMKLIRQNNGRFSYLIQVKNWENRLRIIDQNFQQTQKKLRSFIEESRQRFPRFYFLADEDLLLILSGKIDLNQSGLVKKLFINTIGCLVYHPNDQQQIIAIESIQGERIQLKKSIQIDNNHGPSCIERWLQDLDLEIKSTLKSIFLEKLSQKHFVYNDNELFTIIPSQILSLYCYLDFTESIENAIDNNKLVDLKNYYEQILSTLTKDVDQFQQKIIELLSKNYSESSSSTATANQINQNLSKIKIKQIVLDIIHYINVIETLIDSNVNDRKHWCWQSQLRFYTNQSSSTAEIKICMGLAEFDYSFEYLGCLGDSKLVYTTLTNKCFLTLTQAMDLGLGGNPYGPAGTGKTESVKALGQYFGRQVLVFNCDEAIDVKSMTRIIVGLIKCGNWGCFDEFNRLQLDVLSVLSSQIQEIQWAIKNQSKTVNLNEYGTININNNAAIFITLNPAGKDYGGRNRIPDNLKSLFLPVAMTIPEIKTIVRFLSLAEGFSDQATRILGEKIPCWFEFAQGSMSQQKHYDWGLRTIKACLESSGRRLNNNRKIMLNNDHQSLDECQLEIQLVIDTLRQQIKSKLVDTDSLKFDGLIEAVFGLEFGNNNNNTNDNNQQQQQRSIIKINSQSNSDSFVDIVENCFNENNLINNEYQLEKIQQLYEQIQIRFGVVLIGPSGSGKTTIWQMLKRSLEQMSSSTTTTTTNKFRSINLIIINPKSMQRSSLFGYIDDDTREWHDGLFSAKSRDITRNDNDINGDDSNNSMNWIIFDGDIDPDWVEALNSVLDDNRVLTLPSGERIDFDLNHCRILFETTSLKNASPATISRLGVVSIDMIMINEMVQCFVAKNQLSFTAISIIQNYLNQNHQQLFSPISTARSMLEHFRYCQLNHEDESNAIDRISGHYFSQQQQQQSTNNDYEINQNNLIITDSIKRYQEMLKPLIGQHILLIGPIGSGKTILAQELLFQSMNGQLLSIDCTPTTDSKLLLKQLFDCTTIVHSGTNRMIRSKINGQQIWLFIRHLELLTYDKWSSNSLISLLTLLLKHNGFHHPDTFEWIQIDPTFQLILTCTDIHLIDKRLLTQLHLIQLQRYSLNEIQQILTGKIQQLSMNIDYQLFPGYYIDLIRQLNNNDNDNEIDFLKIGIDIIDSLRHYDNHDEQSVQYEIYRTLMNNLTEESNRQILKTMMDHNDNQIFYTSINGQSKYRLINNEQFCLQIQKWIRNYCQENDLNRPEWPQLKQTKLLIADLCSFLAIDNNNNNEKITIINNQNQSDSLSSLINPISIMIILGNNGMGRKFLIKTIAHNFGYDKIWTPDSIQSERHLNNELQTLFNYDDQSTTTTTTTADDNRKLLLLLIDEIHFEILPYLRDQIYTKINIYNQQQQQQSQQQQQISNITIRLIITTTGLTSMDHLMWLRKARIHRSLPFTSDDYYHLTKGLIYSQIDKQKLFVDDDDDSIIKMFPKIYQHFQQQDQSNTNNMDNIRSYTDFIQNFIQLFHYQQQQTDDENKRMKLGVARLDQVSNQVKILKNDAYEQKKLLDSKRTEADDAFQMIMNSMHQSEDKKIELEDVQQRMKIETDNLKERKLKIDEELNEIEPILQSAKAAIGGIRSDSLSEIRSLRAPPEIIRDILEGVLRLMGVNDTSWVSMKTFLSKRGVKEDIMNFDCHKITPEIRQKVEQLLKKRSESFQLTTAKRASAAAAPLAEWVKANVEYSSVLHKIEPLERELKKLETNLHRAQSRIRTLDSQLNDVDTEVDKLRERMQAVTIEAAEIEINLKKSAKILEQSETIVNDLSDEYQRWNEKLLQIEIEYRRMPLKCMIIAAYLTQACRESSYSRRTEILSECFEKFQINSFNLIEFLQFETEEELLLFGQTLSSSSSTTLDSKMMIYPSMISLICDPAHKALNLFKNVEITNFNAKDWLKILELGIRFGRTIIITDFNQFDQRLIPLIMGLIYGSSNDQRYWTYIGDKKIDYNPKFSIYFMTNNLDKISSLTLANIRVVNLSPSFSSISTRLLGQIIDVKKPELETEKIRIDNYVRDLQKQLKQFENELLIKLSSIDETGNILENQPLIEQLKFLKKSTAQIEISLKESDHLKSELERERIQYKNLSQFAANLYFSIENLSKLCPMYYFDDLCFAFYNYISRALFNEHRRTFRQYLKNCFPKQSTLIISWDNDTNQQNIDEFLMEIFQSNTTCFGSKIALIITVPGSDPNTEIKNSMEKFGYDLQMISMGNETIDQVSLLIQNMIQTSGGGNRQQQQQQPMKSFNTKQQQQQQSKPLKVLCLNNLHLVIGWLTKLIQILQSSSSSSNNSRMLMLPPLILVTESNEQFPRTLLEMCIKYAHESAPGLRSHLRRLRSQQSQQQQQRSTTTNNKIKPDNNSYGKLLENFEYFHAICCERRFYIPFGWNKNYEFSFNEFYFGCEIIEKILDFDRLLDQRQQQQQKSVKNNQQQQQRYKIYQYLDGLFHQVIYGGKIDFNIDELVLKLLLKRCFHPNSDFQQYLSKNSNQQKDQQDSDFRMLGLPLNANEFRNRLLDKRLKQNLQLLSISKQQQQQQQDQQQQQELQQQPSSPSSSSSSTTTTTSTAETKTKTTTLNPSGIKYFRKIWIRILGKCRIDQIDDLREEMSNNSIVESSFLDASTLNLFIRGFILFEFDFAKRLILQIDHELQTNESINNNNNIDLDHYLQINHTPDSWLNVWLNGSEIAQDFLINLAKIYMKLSNILNTNDNLTISFDMTHCFHPKLFLNSLKQFVAKKLSTSIDRLFIDYQWTTTTNDHNDQQQQNESTIIKIRLDGIWIEAAEFFDQQLQECSSDSKFQNLMPPLMMIFSTKSDQQQQSNEQNTIQIPLYSCSKRQTLLEQWPLPCSTTKQPTTKQSTSNERWIEMGVALVLGNFI</sequence>
<proteinExistence type="predicted"/>
<dbReference type="InterPro" id="IPR042222">
    <property type="entry name" value="Dynein_2_N"/>
</dbReference>
<accession>A0ABQ8JSB8</accession>
<dbReference type="Pfam" id="PF12775">
    <property type="entry name" value="AAA_7"/>
    <property type="match status" value="1"/>
</dbReference>
<feature type="region of interest" description="Disordered" evidence="2">
    <location>
        <begin position="54"/>
        <end position="92"/>
    </location>
</feature>
<feature type="domain" description="AAA+ ATPase" evidence="3">
    <location>
        <begin position="2054"/>
        <end position="2200"/>
    </location>
</feature>
<feature type="coiled-coil region" evidence="1">
    <location>
        <begin position="770"/>
        <end position="801"/>
    </location>
</feature>
<dbReference type="SMART" id="SM00382">
    <property type="entry name" value="AAA"/>
    <property type="match status" value="4"/>
</dbReference>
<keyword evidence="1" id="KW-0175">Coiled coil</keyword>
<dbReference type="InterPro" id="IPR042228">
    <property type="entry name" value="Dynein_linker_3"/>
</dbReference>
<dbReference type="InterPro" id="IPR041658">
    <property type="entry name" value="AAA_lid_11"/>
</dbReference>
<dbReference type="Pfam" id="PF12781">
    <property type="entry name" value="AAA_9"/>
    <property type="match status" value="1"/>
</dbReference>
<organism evidence="4 5">
    <name type="scientific">Dermatophagoides pteronyssinus</name>
    <name type="common">European house dust mite</name>
    <dbReference type="NCBI Taxonomy" id="6956"/>
    <lineage>
        <taxon>Eukaryota</taxon>
        <taxon>Metazoa</taxon>
        <taxon>Ecdysozoa</taxon>
        <taxon>Arthropoda</taxon>
        <taxon>Chelicerata</taxon>
        <taxon>Arachnida</taxon>
        <taxon>Acari</taxon>
        <taxon>Acariformes</taxon>
        <taxon>Sarcoptiformes</taxon>
        <taxon>Astigmata</taxon>
        <taxon>Psoroptidia</taxon>
        <taxon>Analgoidea</taxon>
        <taxon>Pyroglyphidae</taxon>
        <taxon>Dermatophagoidinae</taxon>
        <taxon>Dermatophagoides</taxon>
    </lineage>
</organism>
<feature type="coiled-coil region" evidence="1">
    <location>
        <begin position="2821"/>
        <end position="2918"/>
    </location>
</feature>
<reference evidence="4 5" key="2">
    <citation type="journal article" date="2022" name="Mol. Biol. Evol.">
        <title>Comparative Genomics Reveals Insights into the Divergent Evolution of Astigmatic Mites and Household Pest Adaptations.</title>
        <authorList>
            <person name="Xiong Q."/>
            <person name="Wan A.T."/>
            <person name="Liu X."/>
            <person name="Fung C.S."/>
            <person name="Xiao X."/>
            <person name="Malainual N."/>
            <person name="Hou J."/>
            <person name="Wang L."/>
            <person name="Wang M."/>
            <person name="Yang K.Y."/>
            <person name="Cui Y."/>
            <person name="Leung E.L."/>
            <person name="Nong W."/>
            <person name="Shin S.K."/>
            <person name="Au S.W."/>
            <person name="Jeong K.Y."/>
            <person name="Chew F.T."/>
            <person name="Hui J.H."/>
            <person name="Leung T.F."/>
            <person name="Tungtrongchitr A."/>
            <person name="Zhong N."/>
            <person name="Liu Z."/>
            <person name="Tsui S.K."/>
        </authorList>
    </citation>
    <scope>NUCLEOTIDE SEQUENCE [LARGE SCALE GENOMIC DNA]</scope>
    <source>
        <strain evidence="4">Derp</strain>
    </source>
</reference>
<evidence type="ECO:0000259" key="3">
    <source>
        <dbReference type="SMART" id="SM00382"/>
    </source>
</evidence>
<feature type="compositionally biased region" description="Low complexity" evidence="2">
    <location>
        <begin position="56"/>
        <end position="70"/>
    </location>
</feature>
<feature type="domain" description="AAA+ ATPase" evidence="3">
    <location>
        <begin position="2390"/>
        <end position="2539"/>
    </location>
</feature>
<dbReference type="PANTHER" id="PTHR45703:SF22">
    <property type="entry name" value="DYNEIN CYTOPLASMIC 2 HEAVY CHAIN 1"/>
    <property type="match status" value="1"/>
</dbReference>
<dbReference type="InterPro" id="IPR043157">
    <property type="entry name" value="Dynein_AAA1S"/>
</dbReference>
<name>A0ABQ8JSB8_DERPT</name>
<dbReference type="Gene3D" id="1.10.8.720">
    <property type="entry name" value="Region D6 of dynein motor"/>
    <property type="match status" value="1"/>
</dbReference>
<dbReference type="Gene3D" id="1.20.920.20">
    <property type="match status" value="1"/>
</dbReference>
<comment type="caution">
    <text evidence="4">The sequence shown here is derived from an EMBL/GenBank/DDBJ whole genome shotgun (WGS) entry which is preliminary data.</text>
</comment>
<dbReference type="Gene3D" id="1.20.140.100">
    <property type="entry name" value="Dynein heavy chain, N-terminal domain 2"/>
    <property type="match status" value="1"/>
</dbReference>
<dbReference type="Pfam" id="PF18199">
    <property type="entry name" value="Dynein_C"/>
    <property type="match status" value="1"/>
</dbReference>
<dbReference type="InterPro" id="IPR043160">
    <property type="entry name" value="Dynein_C_barrel"/>
</dbReference>
<evidence type="ECO:0000256" key="1">
    <source>
        <dbReference type="SAM" id="Coils"/>
    </source>
</evidence>
<dbReference type="Pfam" id="PF08393">
    <property type="entry name" value="DHC_N2"/>
    <property type="match status" value="1"/>
</dbReference>
<protein>
    <submittedName>
        <fullName evidence="4">Cytoplasmic dynein 2 heavy chain 1</fullName>
    </submittedName>
</protein>
<evidence type="ECO:0000256" key="2">
    <source>
        <dbReference type="SAM" id="MobiDB-lite"/>
    </source>
</evidence>
<feature type="compositionally biased region" description="Polar residues" evidence="2">
    <location>
        <begin position="3476"/>
        <end position="3486"/>
    </location>
</feature>
<evidence type="ECO:0000313" key="5">
    <source>
        <dbReference type="Proteomes" id="UP000887458"/>
    </source>
</evidence>
<dbReference type="InterPro" id="IPR024743">
    <property type="entry name" value="Dynein_HC_stalk"/>
</dbReference>
<feature type="region of interest" description="Disordered" evidence="2">
    <location>
        <begin position="3656"/>
        <end position="3699"/>
    </location>
</feature>
<feature type="compositionally biased region" description="Acidic residues" evidence="2">
    <location>
        <begin position="71"/>
        <end position="88"/>
    </location>
</feature>
<keyword evidence="5" id="KW-1185">Reference proteome</keyword>
<gene>
    <name evidence="4" type="primary">DYNC2H1</name>
    <name evidence="4" type="ORF">DERP_006104</name>
</gene>
<feature type="domain" description="AAA+ ATPase" evidence="3">
    <location>
        <begin position="1780"/>
        <end position="1945"/>
    </location>
</feature>
<dbReference type="Gene3D" id="3.20.180.20">
    <property type="entry name" value="Dynein heavy chain, N-terminal domain 2"/>
    <property type="match status" value="1"/>
</dbReference>
<dbReference type="InterPro" id="IPR003593">
    <property type="entry name" value="AAA+_ATPase"/>
</dbReference>
<dbReference type="Gene3D" id="1.10.8.710">
    <property type="match status" value="1"/>
</dbReference>
<feature type="compositionally biased region" description="Low complexity" evidence="2">
    <location>
        <begin position="3465"/>
        <end position="3475"/>
    </location>
</feature>